<proteinExistence type="predicted"/>
<accession>A0A212JAQ0</accession>
<organism evidence="1">
    <name type="scientific">uncultured delta proteobacterium</name>
    <dbReference type="NCBI Taxonomy" id="34034"/>
    <lineage>
        <taxon>Bacteria</taxon>
        <taxon>Deltaproteobacteria</taxon>
        <taxon>environmental samples</taxon>
    </lineage>
</organism>
<evidence type="ECO:0000313" key="1">
    <source>
        <dbReference type="EMBL" id="SBV96468.1"/>
    </source>
</evidence>
<reference evidence="1" key="1">
    <citation type="submission" date="2016-04" db="EMBL/GenBank/DDBJ databases">
        <authorList>
            <person name="Evans L.H."/>
            <person name="Alamgir A."/>
            <person name="Owens N."/>
            <person name="Weber N.D."/>
            <person name="Virtaneva K."/>
            <person name="Barbian K."/>
            <person name="Babar A."/>
            <person name="Rosenke K."/>
        </authorList>
    </citation>
    <scope>NUCLEOTIDE SEQUENCE</scope>
    <source>
        <strain evidence="1">86</strain>
    </source>
</reference>
<dbReference type="AlphaFoldDB" id="A0A212JAQ0"/>
<sequence>MTEYVFYVSLQIRFFLKLVVVNDSIPFTAARRKFRLRAQATIQPYHQERPHVLRIHRIW</sequence>
<gene>
    <name evidence="1" type="ORF">KL86DPRO_11049</name>
</gene>
<dbReference type="EMBL" id="FLUQ01000001">
    <property type="protein sequence ID" value="SBV96468.1"/>
    <property type="molecule type" value="Genomic_DNA"/>
</dbReference>
<name>A0A212JAQ0_9DELT</name>
<protein>
    <submittedName>
        <fullName evidence="1">Uncharacterized protein</fullName>
    </submittedName>
</protein>